<dbReference type="GO" id="GO:0005829">
    <property type="term" value="C:cytosol"/>
    <property type="evidence" value="ECO:0007669"/>
    <property type="project" value="TreeGrafter"/>
</dbReference>
<reference evidence="4 5" key="1">
    <citation type="submission" date="2019-10" db="EMBL/GenBank/DDBJ databases">
        <title>Rubrobacter sp nov SCSIO 52915 isolated from a deep-sea sediment in the South China Sea.</title>
        <authorList>
            <person name="Chen R.W."/>
        </authorList>
    </citation>
    <scope>NUCLEOTIDE SEQUENCE [LARGE SCALE GENOMIC DNA]</scope>
    <source>
        <strain evidence="4 5">SCSIO 52915</strain>
    </source>
</reference>
<evidence type="ECO:0000259" key="1">
    <source>
        <dbReference type="Pfam" id="PF01968"/>
    </source>
</evidence>
<dbReference type="Proteomes" id="UP000502706">
    <property type="component" value="Chromosome"/>
</dbReference>
<proteinExistence type="predicted"/>
<dbReference type="Pfam" id="PF19278">
    <property type="entry name" value="Hydant_A_C"/>
    <property type="match status" value="1"/>
</dbReference>
<evidence type="ECO:0000259" key="2">
    <source>
        <dbReference type="Pfam" id="PF05378"/>
    </source>
</evidence>
<protein>
    <submittedName>
        <fullName evidence="4">Hydantoinase/oxoprolinase family protein</fullName>
    </submittedName>
</protein>
<dbReference type="RefSeq" id="WP_166396156.1">
    <property type="nucleotide sequence ID" value="NZ_CP045121.1"/>
</dbReference>
<accession>A0A6G8PW92</accession>
<dbReference type="InterPro" id="IPR002821">
    <property type="entry name" value="Hydantoinase_A"/>
</dbReference>
<dbReference type="SUPFAM" id="SSF53067">
    <property type="entry name" value="Actin-like ATPase domain"/>
    <property type="match status" value="1"/>
</dbReference>
<evidence type="ECO:0000313" key="4">
    <source>
        <dbReference type="EMBL" id="QIN78478.1"/>
    </source>
</evidence>
<dbReference type="EMBL" id="CP045121">
    <property type="protein sequence ID" value="QIN78478.1"/>
    <property type="molecule type" value="Genomic_DNA"/>
</dbReference>
<gene>
    <name evidence="4" type="ORF">GBA65_08025</name>
</gene>
<dbReference type="PANTHER" id="PTHR11365:SF23">
    <property type="entry name" value="HYPOTHETICAL 5-OXOPROLINASE (EUROFUNG)-RELATED"/>
    <property type="match status" value="1"/>
</dbReference>
<feature type="domain" description="Hydantoinase A/oxoprolinase" evidence="1">
    <location>
        <begin position="205"/>
        <end position="493"/>
    </location>
</feature>
<dbReference type="PANTHER" id="PTHR11365">
    <property type="entry name" value="5-OXOPROLINASE RELATED"/>
    <property type="match status" value="1"/>
</dbReference>
<dbReference type="AlphaFoldDB" id="A0A6G8PW92"/>
<feature type="domain" description="Acetophenone carboxylase-like C-terminal" evidence="3">
    <location>
        <begin position="509"/>
        <end position="680"/>
    </location>
</feature>
<dbReference type="InterPro" id="IPR008040">
    <property type="entry name" value="Hydant_A_N"/>
</dbReference>
<dbReference type="GO" id="GO:0006749">
    <property type="term" value="P:glutathione metabolic process"/>
    <property type="evidence" value="ECO:0007669"/>
    <property type="project" value="TreeGrafter"/>
</dbReference>
<dbReference type="KEGG" id="rmar:GBA65_08025"/>
<evidence type="ECO:0000313" key="5">
    <source>
        <dbReference type="Proteomes" id="UP000502706"/>
    </source>
</evidence>
<dbReference type="Pfam" id="PF05378">
    <property type="entry name" value="Hydant_A_N"/>
    <property type="match status" value="1"/>
</dbReference>
<dbReference type="InterPro" id="IPR045079">
    <property type="entry name" value="Oxoprolinase-like"/>
</dbReference>
<dbReference type="GO" id="GO:0017168">
    <property type="term" value="F:5-oxoprolinase (ATP-hydrolyzing) activity"/>
    <property type="evidence" value="ECO:0007669"/>
    <property type="project" value="TreeGrafter"/>
</dbReference>
<dbReference type="Pfam" id="PF01968">
    <property type="entry name" value="Hydantoinase_A"/>
    <property type="match status" value="1"/>
</dbReference>
<dbReference type="InterPro" id="IPR043129">
    <property type="entry name" value="ATPase_NBD"/>
</dbReference>
<dbReference type="InterPro" id="IPR049517">
    <property type="entry name" value="ACX-like_C"/>
</dbReference>
<sequence length="710" mass="77114">MKRIGVDVGGTFTDLIYASDEDQRILVHKTPTTPQDPSVATLTGVEELCRMAETEPASVDQVFHGTTIATNIVVEHNGAKVGMITTEGYRDILHIARHKKPLNFSNYQDLPWQRYPIVRRRYRLTVPERVLADGSVLVPLDEDAVRDAARRLKEEGCEAVAVCLLFSFVNPEHETKVRSILEEEFPEAYLSVSSEVLPQYREYERFSTVALNAYVGPKVARYVDRLDGGLRERGVRAGLHLMTSASGVATPQGAVERPVNLLMSGPIAGVVGGIWAGRQAGFDNVITLDVGGTSADIGLAQRGELRMKHLLDTRVGPYQAMIPMVDVDTIGAGGGSVAYVDAGGMFHVGPRSAGADPGPASYDRGGTEPTATDAMVELGRIPPDNFLGGNMDLRPELAHEAMERLGQKLDMSAEKAAAGALAVLVAGMVQSIEENSVRKGYDPRDFALVAGGGAGPMFAAEVGREVGTPKVVVPRYPGIMAAVGLLATDMVYEYVRTYYDLVSTLDRGRLQEQFAELEEEALTQLREDGLSEDRMVVERVIDCRYVGQGYELRVNAESGEIDDAWLRKLAAAFHDAHEREYSRRFEENDIQIVNVRVRGVGLMEELRLPEIEAGDARPDDAAHHGKREVWFHVDGELKKVECDFYDRELLRAGNKIQGPAVLTQFDTTIVVPPGLDAEVDGSGNVVIDCTGGEAAGVIEAAAEKAEAGGA</sequence>
<feature type="domain" description="Hydantoinase/oxoprolinase N-terminal" evidence="2">
    <location>
        <begin position="3"/>
        <end position="184"/>
    </location>
</feature>
<evidence type="ECO:0000259" key="3">
    <source>
        <dbReference type="Pfam" id="PF19278"/>
    </source>
</evidence>
<keyword evidence="5" id="KW-1185">Reference proteome</keyword>
<name>A0A6G8PW92_9ACTN</name>
<organism evidence="4 5">
    <name type="scientific">Rubrobacter marinus</name>
    <dbReference type="NCBI Taxonomy" id="2653852"/>
    <lineage>
        <taxon>Bacteria</taxon>
        <taxon>Bacillati</taxon>
        <taxon>Actinomycetota</taxon>
        <taxon>Rubrobacteria</taxon>
        <taxon>Rubrobacterales</taxon>
        <taxon>Rubrobacteraceae</taxon>
        <taxon>Rubrobacter</taxon>
    </lineage>
</organism>